<reference evidence="1 2" key="1">
    <citation type="submission" date="2021-01" db="EMBL/GenBank/DDBJ databases">
        <title>Whole genome shotgun sequence of Actinoplanes humidus NBRC 14915.</title>
        <authorList>
            <person name="Komaki H."/>
            <person name="Tamura T."/>
        </authorList>
    </citation>
    <scope>NUCLEOTIDE SEQUENCE [LARGE SCALE GENOMIC DNA]</scope>
    <source>
        <strain evidence="1 2">NBRC 14915</strain>
    </source>
</reference>
<sequence>MLDDAGVDTFRVTAAAVRTTVEVFRVFAVLPVDGTAPSEEDGEGVLAQFGEGERGFSADLTRQFIEAGGGDARMWQLSCGFCWAPGAWAEMVPAGYLWSFGRDFDEFFADAMALPGWAWALEGRETPRELTIALTEV</sequence>
<name>A0ABQ4A106_9ACTN</name>
<keyword evidence="2" id="KW-1185">Reference proteome</keyword>
<protein>
    <submittedName>
        <fullName evidence="1">Uncharacterized protein</fullName>
    </submittedName>
</protein>
<accession>A0ABQ4A106</accession>
<dbReference type="Proteomes" id="UP000603200">
    <property type="component" value="Unassembled WGS sequence"/>
</dbReference>
<organism evidence="1 2">
    <name type="scientific">Winogradskya humida</name>
    <dbReference type="NCBI Taxonomy" id="113566"/>
    <lineage>
        <taxon>Bacteria</taxon>
        <taxon>Bacillati</taxon>
        <taxon>Actinomycetota</taxon>
        <taxon>Actinomycetes</taxon>
        <taxon>Micromonosporales</taxon>
        <taxon>Micromonosporaceae</taxon>
        <taxon>Winogradskya</taxon>
    </lineage>
</organism>
<evidence type="ECO:0000313" key="2">
    <source>
        <dbReference type="Proteomes" id="UP000603200"/>
    </source>
</evidence>
<dbReference type="EMBL" id="BOMN01000107">
    <property type="protein sequence ID" value="GIE24308.1"/>
    <property type="molecule type" value="Genomic_DNA"/>
</dbReference>
<gene>
    <name evidence="1" type="ORF">Ahu01nite_074100</name>
</gene>
<proteinExistence type="predicted"/>
<evidence type="ECO:0000313" key="1">
    <source>
        <dbReference type="EMBL" id="GIE24308.1"/>
    </source>
</evidence>
<comment type="caution">
    <text evidence="1">The sequence shown here is derived from an EMBL/GenBank/DDBJ whole genome shotgun (WGS) entry which is preliminary data.</text>
</comment>